<name>A0AAW8DAQ5_9BURK</name>
<proteinExistence type="predicted"/>
<accession>A0AAW8DAQ5</accession>
<reference evidence="1" key="1">
    <citation type="submission" date="2023-07" db="EMBL/GenBank/DDBJ databases">
        <title>Sorghum-associated microbial communities from plants grown in Nebraska, USA.</title>
        <authorList>
            <person name="Schachtman D."/>
        </authorList>
    </citation>
    <scope>NUCLEOTIDE SEQUENCE</scope>
    <source>
        <strain evidence="1">DS3754</strain>
    </source>
</reference>
<dbReference type="Proteomes" id="UP001242045">
    <property type="component" value="Unassembled WGS sequence"/>
</dbReference>
<protein>
    <submittedName>
        <fullName evidence="1">Uncharacterized protein</fullName>
    </submittedName>
</protein>
<gene>
    <name evidence="1" type="ORF">J2W31_006807</name>
</gene>
<sequence length="43" mass="4716">MPQERLYASPFTDIHAQGPEGVFTPNVVEQLFVALDGLELKTG</sequence>
<comment type="caution">
    <text evidence="1">The sequence shown here is derived from an EMBL/GenBank/DDBJ whole genome shotgun (WGS) entry which is preliminary data.</text>
</comment>
<evidence type="ECO:0000313" key="2">
    <source>
        <dbReference type="Proteomes" id="UP001242045"/>
    </source>
</evidence>
<dbReference type="EMBL" id="JAUSRD010000032">
    <property type="protein sequence ID" value="MDP9897659.1"/>
    <property type="molecule type" value="Genomic_DNA"/>
</dbReference>
<evidence type="ECO:0000313" key="1">
    <source>
        <dbReference type="EMBL" id="MDP9897659.1"/>
    </source>
</evidence>
<organism evidence="1 2">
    <name type="scientific">Variovorax boronicumulans</name>
    <dbReference type="NCBI Taxonomy" id="436515"/>
    <lineage>
        <taxon>Bacteria</taxon>
        <taxon>Pseudomonadati</taxon>
        <taxon>Pseudomonadota</taxon>
        <taxon>Betaproteobacteria</taxon>
        <taxon>Burkholderiales</taxon>
        <taxon>Comamonadaceae</taxon>
        <taxon>Variovorax</taxon>
    </lineage>
</organism>
<dbReference type="AlphaFoldDB" id="A0AAW8DAQ5"/>